<gene>
    <name evidence="1" type="ORF">NCTC10764_04250</name>
</gene>
<dbReference type="EMBL" id="UFZL01000002">
    <property type="protein sequence ID" value="STE73494.1"/>
    <property type="molecule type" value="Genomic_DNA"/>
</dbReference>
<evidence type="ECO:0008006" key="3">
    <source>
        <dbReference type="Google" id="ProtNLM"/>
    </source>
</evidence>
<protein>
    <recommendedName>
        <fullName evidence="3">Glycosyltransferase</fullName>
    </recommendedName>
</protein>
<proteinExistence type="predicted"/>
<dbReference type="InterPro" id="IPR029044">
    <property type="entry name" value="Nucleotide-diphossugar_trans"/>
</dbReference>
<dbReference type="Gene3D" id="3.90.550.10">
    <property type="entry name" value="Spore Coat Polysaccharide Biosynthesis Protein SpsA, Chain A"/>
    <property type="match status" value="1"/>
</dbReference>
<evidence type="ECO:0000313" key="2">
    <source>
        <dbReference type="Proteomes" id="UP000255201"/>
    </source>
</evidence>
<sequence length="238" mass="27259">MIVANMSSYPPRKKELVHSIQSLHAQVDKINLCLNEFEEIPEELDGFSKLNPVIPDKDYKDVGKFIFPCAKNDMIVLTDDDIIYPPDYVEKMLNFYNSFAIFNCIVGIHGCIYIDAFDGDQSKRKVFSFTQGLLRPRVVNQLGTGTVFLKADQLPSLKYMDGSQRFVDVRFSRYMLENEIGMICVPREKNWLRGVSSGSMEGLWNTFTKKWPLDIIKETQAIAGYSKLNLELVYNVEG</sequence>
<organism evidence="1 2">
    <name type="scientific">Escherichia coli</name>
    <dbReference type="NCBI Taxonomy" id="562"/>
    <lineage>
        <taxon>Bacteria</taxon>
        <taxon>Pseudomonadati</taxon>
        <taxon>Pseudomonadota</taxon>
        <taxon>Gammaproteobacteria</taxon>
        <taxon>Enterobacterales</taxon>
        <taxon>Enterobacteriaceae</taxon>
        <taxon>Escherichia</taxon>
    </lineage>
</organism>
<dbReference type="AlphaFoldDB" id="A0A376JU90"/>
<name>A0A376JU90_ECOLX</name>
<evidence type="ECO:0000313" key="1">
    <source>
        <dbReference type="EMBL" id="STE73494.1"/>
    </source>
</evidence>
<reference evidence="1 2" key="1">
    <citation type="submission" date="2018-06" db="EMBL/GenBank/DDBJ databases">
        <authorList>
            <consortium name="Pathogen Informatics"/>
            <person name="Doyle S."/>
        </authorList>
    </citation>
    <scope>NUCLEOTIDE SEQUENCE [LARGE SCALE GENOMIC DNA]</scope>
    <source>
        <strain evidence="1 2">NCTC10764</strain>
    </source>
</reference>
<accession>A0A376JU90</accession>
<dbReference type="SUPFAM" id="SSF53448">
    <property type="entry name" value="Nucleotide-diphospho-sugar transferases"/>
    <property type="match status" value="1"/>
</dbReference>
<dbReference type="Proteomes" id="UP000255201">
    <property type="component" value="Unassembled WGS sequence"/>
</dbReference>